<gene>
    <name evidence="1" type="ORF">HND93_05810</name>
</gene>
<protein>
    <submittedName>
        <fullName evidence="1">Uncharacterized protein</fullName>
    </submittedName>
</protein>
<dbReference type="EMBL" id="JABFDB010000002">
    <property type="protein sequence ID" value="NYZ19221.1"/>
    <property type="molecule type" value="Genomic_DNA"/>
</dbReference>
<evidence type="ECO:0000313" key="1">
    <source>
        <dbReference type="EMBL" id="NYZ19221.1"/>
    </source>
</evidence>
<dbReference type="Proteomes" id="UP000584642">
    <property type="component" value="Unassembled WGS sequence"/>
</dbReference>
<proteinExistence type="predicted"/>
<keyword evidence="2" id="KW-1185">Reference proteome</keyword>
<dbReference type="RefSeq" id="WP_180280992.1">
    <property type="nucleotide sequence ID" value="NZ_JABFDB010000002.1"/>
</dbReference>
<name>A0ABX2T7I4_9PROT</name>
<accession>A0ABX2T7I4</accession>
<comment type="caution">
    <text evidence="1">The sequence shown here is derived from an EMBL/GenBank/DDBJ whole genome shotgun (WGS) entry which is preliminary data.</text>
</comment>
<dbReference type="Pfam" id="PF19788">
    <property type="entry name" value="DUF6272"/>
    <property type="match status" value="1"/>
</dbReference>
<organism evidence="1 2">
    <name type="scientific">Azospirillum oleiclasticum</name>
    <dbReference type="NCBI Taxonomy" id="2735135"/>
    <lineage>
        <taxon>Bacteria</taxon>
        <taxon>Pseudomonadati</taxon>
        <taxon>Pseudomonadota</taxon>
        <taxon>Alphaproteobacteria</taxon>
        <taxon>Rhodospirillales</taxon>
        <taxon>Azospirillaceae</taxon>
        <taxon>Azospirillum</taxon>
    </lineage>
</organism>
<sequence length="184" mass="20591">MMADTYHAFRNMLDEQGIIFSYCGYMSEKLVVGLGEAIKQKMELDAADTNTTKRVFSIFIEQVQNIIRYSADRATGAEENRGQLSNGVITIGRDQQGRFFVAGANMVQATEVPKLRQRLDHINSLDHDSLKAYYKERLRNAPDADSKGASIGLIEIARRAAGPIQYDVKPVSNDMAFFCLKAFV</sequence>
<dbReference type="NCBIfam" id="NF038262">
    <property type="entry name" value="SiaB_fam_kinase"/>
    <property type="match status" value="1"/>
</dbReference>
<dbReference type="InterPro" id="IPR046239">
    <property type="entry name" value="DUF6272"/>
</dbReference>
<evidence type="ECO:0000313" key="2">
    <source>
        <dbReference type="Proteomes" id="UP000584642"/>
    </source>
</evidence>
<reference evidence="1 2" key="1">
    <citation type="submission" date="2020-05" db="EMBL/GenBank/DDBJ databases">
        <title>Azospirillum oleiclasticum sp. nov, a nitrogen-fixing and heavy crude oil-emulsifying bacterium isolated from the crude oil of Yumen Oilfield.</title>
        <authorList>
            <person name="Wu D."/>
            <person name="Cai M."/>
            <person name="Zhang X."/>
        </authorList>
    </citation>
    <scope>NUCLEOTIDE SEQUENCE [LARGE SCALE GENOMIC DNA]</scope>
    <source>
        <strain evidence="1 2">ROY-1-1-2</strain>
    </source>
</reference>